<dbReference type="Proteomes" id="UP000825935">
    <property type="component" value="Chromosome 26"/>
</dbReference>
<organism evidence="2 3">
    <name type="scientific">Ceratopteris richardii</name>
    <name type="common">Triangle waterfern</name>
    <dbReference type="NCBI Taxonomy" id="49495"/>
    <lineage>
        <taxon>Eukaryota</taxon>
        <taxon>Viridiplantae</taxon>
        <taxon>Streptophyta</taxon>
        <taxon>Embryophyta</taxon>
        <taxon>Tracheophyta</taxon>
        <taxon>Polypodiopsida</taxon>
        <taxon>Polypodiidae</taxon>
        <taxon>Polypodiales</taxon>
        <taxon>Pteridineae</taxon>
        <taxon>Pteridaceae</taxon>
        <taxon>Parkerioideae</taxon>
        <taxon>Ceratopteris</taxon>
    </lineage>
</organism>
<proteinExistence type="predicted"/>
<evidence type="ECO:0000256" key="1">
    <source>
        <dbReference type="SAM" id="MobiDB-lite"/>
    </source>
</evidence>
<evidence type="ECO:0000313" key="2">
    <source>
        <dbReference type="EMBL" id="KAH7296562.1"/>
    </source>
</evidence>
<keyword evidence="3" id="KW-1185">Reference proteome</keyword>
<evidence type="ECO:0000313" key="3">
    <source>
        <dbReference type="Proteomes" id="UP000825935"/>
    </source>
</evidence>
<gene>
    <name evidence="2" type="ORF">KP509_26G028100</name>
</gene>
<comment type="caution">
    <text evidence="2">The sequence shown here is derived from an EMBL/GenBank/DDBJ whole genome shotgun (WGS) entry which is preliminary data.</text>
</comment>
<dbReference type="AlphaFoldDB" id="A0A8T2RJ81"/>
<protein>
    <submittedName>
        <fullName evidence="2">Uncharacterized protein</fullName>
    </submittedName>
</protein>
<accession>A0A8T2RJ81</accession>
<reference evidence="2" key="1">
    <citation type="submission" date="2021-08" db="EMBL/GenBank/DDBJ databases">
        <title>WGS assembly of Ceratopteris richardii.</title>
        <authorList>
            <person name="Marchant D.B."/>
            <person name="Chen G."/>
            <person name="Jenkins J."/>
            <person name="Shu S."/>
            <person name="Leebens-Mack J."/>
            <person name="Grimwood J."/>
            <person name="Schmutz J."/>
            <person name="Soltis P."/>
            <person name="Soltis D."/>
            <person name="Chen Z.-H."/>
        </authorList>
    </citation>
    <scope>NUCLEOTIDE SEQUENCE</scope>
    <source>
        <strain evidence="2">Whitten #5841</strain>
        <tissue evidence="2">Leaf</tissue>
    </source>
</reference>
<name>A0A8T2RJ81_CERRI</name>
<dbReference type="EMBL" id="CM035431">
    <property type="protein sequence ID" value="KAH7296562.1"/>
    <property type="molecule type" value="Genomic_DNA"/>
</dbReference>
<feature type="region of interest" description="Disordered" evidence="1">
    <location>
        <begin position="1"/>
        <end position="22"/>
    </location>
</feature>
<sequence>MSGIISERSAAHQLGPRGRRSHHGCVCCNSEGEWKSACVRTRIKTSGILFCMFIKRGYSRRRGKKRLGGKLDQPRQRVSGSVYDELRPLEMCRSVLKGS</sequence>